<evidence type="ECO:0000256" key="1">
    <source>
        <dbReference type="ARBA" id="ARBA00004236"/>
    </source>
</evidence>
<proteinExistence type="predicted"/>
<keyword evidence="4 7" id="KW-0808">Transferase</keyword>
<keyword evidence="3" id="KW-0328">Glycosyltransferase</keyword>
<accession>A0A1G7LHT0</accession>
<reference evidence="8" key="1">
    <citation type="submission" date="2016-10" db="EMBL/GenBank/DDBJ databases">
        <authorList>
            <person name="Varghese N."/>
            <person name="Submissions S."/>
        </authorList>
    </citation>
    <scope>NUCLEOTIDE SEQUENCE [LARGE SCALE GENOMIC DNA]</scope>
    <source>
        <strain evidence="8">DSM 24729</strain>
    </source>
</reference>
<dbReference type="InterPro" id="IPR026461">
    <property type="entry name" value="Trfase_2_rSAM/seldom_assoc"/>
</dbReference>
<dbReference type="eggNOG" id="COG1215">
    <property type="taxonomic scope" value="Bacteria"/>
</dbReference>
<evidence type="ECO:0000256" key="3">
    <source>
        <dbReference type="ARBA" id="ARBA00022676"/>
    </source>
</evidence>
<dbReference type="CDD" id="cd02522">
    <property type="entry name" value="GT_2_like_a"/>
    <property type="match status" value="1"/>
</dbReference>
<dbReference type="GO" id="GO:0016757">
    <property type="term" value="F:glycosyltransferase activity"/>
    <property type="evidence" value="ECO:0007669"/>
    <property type="project" value="UniProtKB-KW"/>
</dbReference>
<dbReference type="SUPFAM" id="SSF53448">
    <property type="entry name" value="Nucleotide-diphospho-sugar transferases"/>
    <property type="match status" value="1"/>
</dbReference>
<dbReference type="GO" id="GO:0005886">
    <property type="term" value="C:plasma membrane"/>
    <property type="evidence" value="ECO:0007669"/>
    <property type="project" value="UniProtKB-SubCell"/>
</dbReference>
<keyword evidence="5" id="KW-0472">Membrane</keyword>
<feature type="domain" description="Glycosyltransferase 2-like" evidence="6">
    <location>
        <begin position="3"/>
        <end position="101"/>
    </location>
</feature>
<evidence type="ECO:0000259" key="6">
    <source>
        <dbReference type="Pfam" id="PF00535"/>
    </source>
</evidence>
<evidence type="ECO:0000313" key="7">
    <source>
        <dbReference type="EMBL" id="SDF48936.1"/>
    </source>
</evidence>
<name>A0A1G7LHT0_9FLAO</name>
<evidence type="ECO:0000256" key="4">
    <source>
        <dbReference type="ARBA" id="ARBA00022679"/>
    </source>
</evidence>
<sequence>MISIIIPAHNEQKNLLKLIPFLDALCQETPAEVLVVLSAANTEEIRFSSDKIKVVQCNENGRAVQMNFGVTRAKGTMFAFLHADVLPPKNFLKDIEHTLRDTYQAGFFSYRFDSASKLLNVNSKFTAKDGIFTGGGDQCLFIEKTVFNQLGGFDAKQLIMEDFEFFKRMKNRKVKYKIINNDLLVSARKYESNSYLRVNMSNLLLVVLFKMGYPSAKLQSLHNRLLQMPYHTKPE</sequence>
<dbReference type="PANTHER" id="PTHR43646:SF2">
    <property type="entry name" value="GLYCOSYLTRANSFERASE 2-LIKE DOMAIN-CONTAINING PROTEIN"/>
    <property type="match status" value="1"/>
</dbReference>
<dbReference type="EMBL" id="FNBD01000018">
    <property type="protein sequence ID" value="SDF48936.1"/>
    <property type="molecule type" value="Genomic_DNA"/>
</dbReference>
<dbReference type="Pfam" id="PF00535">
    <property type="entry name" value="Glycos_transf_2"/>
    <property type="match status" value="1"/>
</dbReference>
<keyword evidence="8" id="KW-1185">Reference proteome</keyword>
<dbReference type="InterPro" id="IPR001173">
    <property type="entry name" value="Glyco_trans_2-like"/>
</dbReference>
<dbReference type="AlphaFoldDB" id="A0A1G7LHT0"/>
<dbReference type="Proteomes" id="UP000182114">
    <property type="component" value="Unassembled WGS sequence"/>
</dbReference>
<dbReference type="PANTHER" id="PTHR43646">
    <property type="entry name" value="GLYCOSYLTRANSFERASE"/>
    <property type="match status" value="1"/>
</dbReference>
<dbReference type="Gene3D" id="3.90.550.10">
    <property type="entry name" value="Spore Coat Polysaccharide Biosynthesis Protein SpsA, Chain A"/>
    <property type="match status" value="1"/>
</dbReference>
<organism evidence="7 8">
    <name type="scientific">Cellulophaga baltica</name>
    <dbReference type="NCBI Taxonomy" id="76594"/>
    <lineage>
        <taxon>Bacteria</taxon>
        <taxon>Pseudomonadati</taxon>
        <taxon>Bacteroidota</taxon>
        <taxon>Flavobacteriia</taxon>
        <taxon>Flavobacteriales</taxon>
        <taxon>Flavobacteriaceae</taxon>
        <taxon>Cellulophaga</taxon>
    </lineage>
</organism>
<keyword evidence="2" id="KW-1003">Cell membrane</keyword>
<evidence type="ECO:0000256" key="5">
    <source>
        <dbReference type="ARBA" id="ARBA00023136"/>
    </source>
</evidence>
<protein>
    <submittedName>
        <fullName evidence="7">Transferase 2, rSAM/selenodomain-associated</fullName>
    </submittedName>
</protein>
<gene>
    <name evidence="7" type="ORF">SAMN04487992_11822</name>
</gene>
<dbReference type="InterPro" id="IPR029044">
    <property type="entry name" value="Nucleotide-diphossugar_trans"/>
</dbReference>
<dbReference type="RefSeq" id="WP_074539447.1">
    <property type="nucleotide sequence ID" value="NZ_FNBD01000018.1"/>
</dbReference>
<evidence type="ECO:0000313" key="8">
    <source>
        <dbReference type="Proteomes" id="UP000182114"/>
    </source>
</evidence>
<comment type="subcellular location">
    <subcellularLocation>
        <location evidence="1">Cell membrane</location>
    </subcellularLocation>
</comment>
<evidence type="ECO:0000256" key="2">
    <source>
        <dbReference type="ARBA" id="ARBA00022475"/>
    </source>
</evidence>